<dbReference type="InterPro" id="IPR001647">
    <property type="entry name" value="HTH_TetR"/>
</dbReference>
<evidence type="ECO:0000313" key="6">
    <source>
        <dbReference type="EMBL" id="KWV84252.1"/>
    </source>
</evidence>
<gene>
    <name evidence="6" type="primary">yvdT</name>
    <name evidence="6" type="ORF">PFL603g_00078</name>
</gene>
<dbReference type="EMBL" id="LCYC01000002">
    <property type="protein sequence ID" value="KWV84252.1"/>
    <property type="molecule type" value="Genomic_DNA"/>
</dbReference>
<dbReference type="PROSITE" id="PS50977">
    <property type="entry name" value="HTH_TETR_2"/>
    <property type="match status" value="1"/>
</dbReference>
<dbReference type="Pfam" id="PF00440">
    <property type="entry name" value="TetR_N"/>
    <property type="match status" value="1"/>
</dbReference>
<comment type="caution">
    <text evidence="6">The sequence shown here is derived from an EMBL/GenBank/DDBJ whole genome shotgun (WGS) entry which is preliminary data.</text>
</comment>
<dbReference type="InterPro" id="IPR009057">
    <property type="entry name" value="Homeodomain-like_sf"/>
</dbReference>
<evidence type="ECO:0000256" key="1">
    <source>
        <dbReference type="ARBA" id="ARBA00023015"/>
    </source>
</evidence>
<organism evidence="6 7">
    <name type="scientific">Pseudomonas fluorescens</name>
    <dbReference type="NCBI Taxonomy" id="294"/>
    <lineage>
        <taxon>Bacteria</taxon>
        <taxon>Pseudomonadati</taxon>
        <taxon>Pseudomonadota</taxon>
        <taxon>Gammaproteobacteria</taxon>
        <taxon>Pseudomonadales</taxon>
        <taxon>Pseudomonadaceae</taxon>
        <taxon>Pseudomonas</taxon>
    </lineage>
</organism>
<dbReference type="Gene3D" id="1.10.357.10">
    <property type="entry name" value="Tetracycline Repressor, domain 2"/>
    <property type="match status" value="1"/>
</dbReference>
<feature type="domain" description="HTH tetR-type" evidence="5">
    <location>
        <begin position="18"/>
        <end position="78"/>
    </location>
</feature>
<dbReference type="PANTHER" id="PTHR30055:SF234">
    <property type="entry name" value="HTH-TYPE TRANSCRIPTIONAL REGULATOR BETI"/>
    <property type="match status" value="1"/>
</dbReference>
<accession>A0A125QHE5</accession>
<proteinExistence type="predicted"/>
<dbReference type="InterPro" id="IPR050109">
    <property type="entry name" value="HTH-type_TetR-like_transc_reg"/>
</dbReference>
<protein>
    <submittedName>
        <fullName evidence="6">Putative HTH-type transcriptional regulator YvdT</fullName>
    </submittedName>
</protein>
<evidence type="ECO:0000256" key="4">
    <source>
        <dbReference type="PROSITE-ProRule" id="PRU00335"/>
    </source>
</evidence>
<evidence type="ECO:0000256" key="3">
    <source>
        <dbReference type="ARBA" id="ARBA00023163"/>
    </source>
</evidence>
<keyword evidence="2 4" id="KW-0238">DNA-binding</keyword>
<dbReference type="AlphaFoldDB" id="A0A125QHE5"/>
<dbReference type="PATRIC" id="fig|294.195.peg.81"/>
<reference evidence="6 7" key="1">
    <citation type="submission" date="2015-05" db="EMBL/GenBank/DDBJ databases">
        <title>A genomic and transcriptomic approach to investigate the blue pigment phenotype in Pseudomonas fluorescens.</title>
        <authorList>
            <person name="Andreani N.A."/>
            <person name="Cardazzo B."/>
        </authorList>
    </citation>
    <scope>NUCLEOTIDE SEQUENCE [LARGE SCALE GENOMIC DNA]</scope>
    <source>
        <strain evidence="6 7">Ps_40</strain>
    </source>
</reference>
<sequence>MTDKKPSSSRPPQQARGRERVSAILDACARLILLEGAAQVTMHGIAREAGTSIGSLYHFFSDKQRVLEALGERHIQSLAVITDELMAIDDSVWVDESVEGVIARLIVPILRYTEQHRDLVSLIFPLDGTYRLSNPDLRLRIEGIYARVLQIRLPDVTAEARQTYVLALIGLPMGAFQIAQENNALSRRILIEELPRALTAYLKALEGLHKVTG</sequence>
<evidence type="ECO:0000313" key="7">
    <source>
        <dbReference type="Proteomes" id="UP000063434"/>
    </source>
</evidence>
<dbReference type="PANTHER" id="PTHR30055">
    <property type="entry name" value="HTH-TYPE TRANSCRIPTIONAL REGULATOR RUTR"/>
    <property type="match status" value="1"/>
</dbReference>
<dbReference type="RefSeq" id="WP_060765600.1">
    <property type="nucleotide sequence ID" value="NZ_LCYC01000002.1"/>
</dbReference>
<feature type="DNA-binding region" description="H-T-H motif" evidence="4">
    <location>
        <begin position="41"/>
        <end position="60"/>
    </location>
</feature>
<dbReference type="GO" id="GO:0000976">
    <property type="term" value="F:transcription cis-regulatory region binding"/>
    <property type="evidence" value="ECO:0007669"/>
    <property type="project" value="TreeGrafter"/>
</dbReference>
<evidence type="ECO:0000259" key="5">
    <source>
        <dbReference type="PROSITE" id="PS50977"/>
    </source>
</evidence>
<name>A0A125QHE5_PSEFL</name>
<dbReference type="SUPFAM" id="SSF46689">
    <property type="entry name" value="Homeodomain-like"/>
    <property type="match status" value="1"/>
</dbReference>
<keyword evidence="1" id="KW-0805">Transcription regulation</keyword>
<evidence type="ECO:0000256" key="2">
    <source>
        <dbReference type="ARBA" id="ARBA00023125"/>
    </source>
</evidence>
<keyword evidence="3" id="KW-0804">Transcription</keyword>
<dbReference type="GO" id="GO:0003700">
    <property type="term" value="F:DNA-binding transcription factor activity"/>
    <property type="evidence" value="ECO:0007669"/>
    <property type="project" value="TreeGrafter"/>
</dbReference>
<dbReference type="Proteomes" id="UP000063434">
    <property type="component" value="Unassembled WGS sequence"/>
</dbReference>
<dbReference type="PRINTS" id="PR00455">
    <property type="entry name" value="HTHTETR"/>
</dbReference>